<evidence type="ECO:0000256" key="4">
    <source>
        <dbReference type="ARBA" id="ARBA00011967"/>
    </source>
</evidence>
<protein>
    <recommendedName>
        <fullName evidence="5">Dol-P-Glc:Glc(2)Man(9)GlcNAc(2)-PP-Dol alpha-1,2-glucosyltransferase</fullName>
        <ecNumber evidence="4">2.4.1.256</ecNumber>
    </recommendedName>
    <alternativeName>
        <fullName evidence="12">Asparagine-linked glycosylation protein 10</fullName>
    </alternativeName>
</protein>
<proteinExistence type="inferred from homology"/>
<evidence type="ECO:0000256" key="5">
    <source>
        <dbReference type="ARBA" id="ARBA00018512"/>
    </source>
</evidence>
<dbReference type="GO" id="GO:0106073">
    <property type="term" value="F:dolichyl pyrophosphate Glc2Man9GlcNAc2 alpha-1,2-glucosyltransferase activity"/>
    <property type="evidence" value="ECO:0007669"/>
    <property type="project" value="UniProtKB-EC"/>
</dbReference>
<dbReference type="AlphaFoldDB" id="A0A8H5MNH9"/>
<comment type="subcellular location">
    <subcellularLocation>
        <location evidence="1">Endoplasmic reticulum membrane</location>
        <topology evidence="1">Multi-pass membrane protein</topology>
    </subcellularLocation>
</comment>
<sequence>MVSYTPIRMSEFKSNYGPKYVASVYDHRTSNTKSTVKAQPSYDSRISTQGYHAQPNVAGFTPQAAFRIGSRLAMYGAPAAVAVLLFANGIPRVQRDVLQKIPFLGNYFRKEIHPADNLTNCWRTLVMMELSQGYKTVAAFIIALPLFVWRFKNSRLEGFFFYSLSVASVSWLYAVSALVPEPYLDEVFHIPQAQKYCQGRFQEWDDKITTPPGLYLLSLIIPGVIRPSSSASEYFCDVKSLRATNVVVLVILALLVLKCRREIEARLYEAHTSTRLRNTSQYAVHTALNVALFPLLFFFSGLYYTDVASTAAVLIVYLNHLKRIGRDRSSALNDLTTIFLGIVTLFFRQTNVFWVVVYMGGLEAVHAVKTLRPEQVDQPVILTLFDQIKYFAWRYSLGDIHDPPLHMMWPDDMLFCVLSLGIAAICNPLRIIKQIWPYVAVLVSFSGFVVWNGGVVLGDKSNHVATIHLPQMLYIWPFFAFFSLPLLVPYALPIINIVLRIMPQAGSPTSTSKPVPEAETKAEPASFSFSKSRRSGSSKKDSTTGTSDRKYPRLSKPLEIASFIFGIKLILWPLYLLATMVLSLTIVRYNTIIHPFTLADNRHYMFYIFRYTIRRTSWIRYALVVPYTLSRWMTWGTIAGCSRFFTIHTRACSVYGNGTENPPFLSHPLVTNVGFSPRQTHAAFPAEITENSQDTSKDQELSKALEADPILASVIPASTSTGLIFLLATTLSLMTAPLVEPRYFIIPWVMWRLLVPAWRLHDHGYHGDVTSKLLNHPKTRPLFEIFQHYDLRLILETFWFIAINIATGYIFLTKPYIWKAVDGTVLDDGRLQRFMW</sequence>
<evidence type="ECO:0000256" key="1">
    <source>
        <dbReference type="ARBA" id="ARBA00004477"/>
    </source>
</evidence>
<dbReference type="PANTHER" id="PTHR12989:SF10">
    <property type="entry name" value="DOL-P-GLC:GLC(2)MAN(9)GLCNAC(2)-PP-DOL ALPHA-1,2-GLUCOSYLTRANSFERASE-RELATED"/>
    <property type="match status" value="1"/>
</dbReference>
<evidence type="ECO:0000256" key="10">
    <source>
        <dbReference type="ARBA" id="ARBA00022989"/>
    </source>
</evidence>
<keyword evidence="10 16" id="KW-1133">Transmembrane helix</keyword>
<evidence type="ECO:0000256" key="11">
    <source>
        <dbReference type="ARBA" id="ARBA00023136"/>
    </source>
</evidence>
<evidence type="ECO:0000256" key="13">
    <source>
        <dbReference type="ARBA" id="ARBA00044727"/>
    </source>
</evidence>
<feature type="transmembrane region" description="Helical" evidence="16">
    <location>
        <begin position="280"/>
        <end position="297"/>
    </location>
</feature>
<comment type="function">
    <text evidence="13">Dol-P-Glc:Glc(2)Man(9)GlcNAc(2)-PP-Dol alpha-1,2-glucosyltransferase that operates in the biosynthetic pathway of dolichol-linked oligosaccharides, the glycan precursors employed in protein asparagine (N)-glycosylation. The assembly of dolichol-linked oligosaccharides begins on the cytosolic side of the endoplasmic reticulum membrane and finishes in its lumen. The sequential addition of sugars to dolichol pyrophosphate produces dolichol-linked oligosaccharides containing fourteen sugars, including two GlcNAcs, nine mannoses and three glucoses. Once assembled, the oligosaccharide is transferred from the lipid to nascent proteins by oligosaccharyltransferases. In the lumen of the endoplasmic reticulum, adds the third and last glucose residue from dolichyl phosphate glucose (Dol-P-Glc) onto the lipid-linked oligosaccharide intermediate Glc(2)Man(9)GlcNAc(2)-PP-Dol to produce Glc(3)Man(9)GlcNAc(2)-PP-Dol.</text>
</comment>
<evidence type="ECO:0000256" key="12">
    <source>
        <dbReference type="ARBA" id="ARBA00032069"/>
    </source>
</evidence>
<keyword evidence="8 16" id="KW-0812">Transmembrane</keyword>
<dbReference type="Pfam" id="PF04922">
    <property type="entry name" value="DIE2_ALG10"/>
    <property type="match status" value="1"/>
</dbReference>
<dbReference type="InterPro" id="IPR016900">
    <property type="entry name" value="Alg10"/>
</dbReference>
<feature type="transmembrane region" description="Helical" evidence="16">
    <location>
        <begin position="72"/>
        <end position="90"/>
    </location>
</feature>
<keyword evidence="9" id="KW-0256">Endoplasmic reticulum</keyword>
<feature type="transmembrane region" description="Helical" evidence="16">
    <location>
        <begin position="560"/>
        <end position="587"/>
    </location>
</feature>
<name>A0A8H5MNH9_9HYPO</name>
<keyword evidence="18" id="KW-1185">Reference proteome</keyword>
<feature type="transmembrane region" description="Helical" evidence="16">
    <location>
        <begin position="331"/>
        <end position="349"/>
    </location>
</feature>
<feature type="compositionally biased region" description="Basic and acidic residues" evidence="15">
    <location>
        <begin position="538"/>
        <end position="550"/>
    </location>
</feature>
<dbReference type="GO" id="GO:0005789">
    <property type="term" value="C:endoplasmic reticulum membrane"/>
    <property type="evidence" value="ECO:0007669"/>
    <property type="project" value="UniProtKB-SubCell"/>
</dbReference>
<keyword evidence="11 16" id="KW-0472">Membrane</keyword>
<evidence type="ECO:0000256" key="3">
    <source>
        <dbReference type="ARBA" id="ARBA00010600"/>
    </source>
</evidence>
<evidence type="ECO:0000256" key="2">
    <source>
        <dbReference type="ARBA" id="ARBA00004922"/>
    </source>
</evidence>
<evidence type="ECO:0000313" key="18">
    <source>
        <dbReference type="Proteomes" id="UP000522262"/>
    </source>
</evidence>
<evidence type="ECO:0000256" key="16">
    <source>
        <dbReference type="SAM" id="Phobius"/>
    </source>
</evidence>
<evidence type="ECO:0000256" key="7">
    <source>
        <dbReference type="ARBA" id="ARBA00022679"/>
    </source>
</evidence>
<evidence type="ECO:0000256" key="6">
    <source>
        <dbReference type="ARBA" id="ARBA00022676"/>
    </source>
</evidence>
<dbReference type="EC" id="2.4.1.256" evidence="4"/>
<feature type="transmembrane region" description="Helical" evidence="16">
    <location>
        <begin position="474"/>
        <end position="499"/>
    </location>
</feature>
<keyword evidence="6" id="KW-0328">Glycosyltransferase</keyword>
<dbReference type="InterPro" id="IPR019182">
    <property type="entry name" value="Cytochrome_b-c1_su10_fun"/>
</dbReference>
<organism evidence="17 18">
    <name type="scientific">Fusarium mexicanum</name>
    <dbReference type="NCBI Taxonomy" id="751941"/>
    <lineage>
        <taxon>Eukaryota</taxon>
        <taxon>Fungi</taxon>
        <taxon>Dikarya</taxon>
        <taxon>Ascomycota</taxon>
        <taxon>Pezizomycotina</taxon>
        <taxon>Sordariomycetes</taxon>
        <taxon>Hypocreomycetidae</taxon>
        <taxon>Hypocreales</taxon>
        <taxon>Nectriaceae</taxon>
        <taxon>Fusarium</taxon>
        <taxon>Fusarium fujikuroi species complex</taxon>
    </lineage>
</organism>
<evidence type="ECO:0000256" key="14">
    <source>
        <dbReference type="ARBA" id="ARBA00048064"/>
    </source>
</evidence>
<dbReference type="Proteomes" id="UP000522262">
    <property type="component" value="Unassembled WGS sequence"/>
</dbReference>
<feature type="transmembrane region" description="Helical" evidence="16">
    <location>
        <begin position="133"/>
        <end position="151"/>
    </location>
</feature>
<feature type="transmembrane region" description="Helical" evidence="16">
    <location>
        <begin position="793"/>
        <end position="812"/>
    </location>
</feature>
<evidence type="ECO:0000256" key="9">
    <source>
        <dbReference type="ARBA" id="ARBA00022824"/>
    </source>
</evidence>
<comment type="similarity">
    <text evidence="3">Belongs to the ALG10 glucosyltransferase family.</text>
</comment>
<evidence type="ECO:0000256" key="8">
    <source>
        <dbReference type="ARBA" id="ARBA00022692"/>
    </source>
</evidence>
<gene>
    <name evidence="17" type="ORF">FMEXI_11403</name>
</gene>
<reference evidence="17 18" key="1">
    <citation type="submission" date="2020-05" db="EMBL/GenBank/DDBJ databases">
        <title>Identification and distribution of gene clusters putatively required for synthesis of sphingolipid metabolism inhibitors in phylogenetically diverse species of the filamentous fungus Fusarium.</title>
        <authorList>
            <person name="Kim H.-S."/>
            <person name="Busman M."/>
            <person name="Brown D.W."/>
            <person name="Divon H."/>
            <person name="Uhlig S."/>
            <person name="Proctor R.H."/>
        </authorList>
    </citation>
    <scope>NUCLEOTIDE SEQUENCE [LARGE SCALE GENOMIC DNA]</scope>
    <source>
        <strain evidence="17 18">NRRL 53147</strain>
    </source>
</reference>
<feature type="region of interest" description="Disordered" evidence="15">
    <location>
        <begin position="507"/>
        <end position="550"/>
    </location>
</feature>
<evidence type="ECO:0000256" key="15">
    <source>
        <dbReference type="SAM" id="MobiDB-lite"/>
    </source>
</evidence>
<feature type="transmembrane region" description="Helical" evidence="16">
    <location>
        <begin position="158"/>
        <end position="179"/>
    </location>
</feature>
<dbReference type="GO" id="GO:0005739">
    <property type="term" value="C:mitochondrion"/>
    <property type="evidence" value="ECO:0007669"/>
    <property type="project" value="GOC"/>
</dbReference>
<keyword evidence="7 17" id="KW-0808">Transferase</keyword>
<feature type="transmembrane region" description="Helical" evidence="16">
    <location>
        <begin position="240"/>
        <end position="259"/>
    </location>
</feature>
<comment type="pathway">
    <text evidence="2">Protein modification; protein glycosylation.</text>
</comment>
<comment type="catalytic activity">
    <reaction evidence="14">
        <text>an alpha-D-Glc-(1-&gt;3)-alpha-D-Glc-(1-&gt;3)-alpha-D-Man-(1-&gt;2)-alpha-D-Man-(1-&gt;2)-alpha-D-Man-(1-&gt;3)-[alpha-D-Man-(1-&gt;2)-alpha-D-Man-(1-&gt;3)-[alpha-D-Man-(1-&gt;2)-alpha-D-Man-(1-&gt;6)]-alpha-D-Man-(1-&gt;6)]-beta-D-Man-(1-&gt;4)-beta-D-GlcNAc-(1-&gt;4)-alpha-D-GlcNAc-diphospho-di-trans,poly-cis-dolichol + a di-trans,poly-cis-dolichyl beta-D-glucosyl phosphate = a alpha-D-Glc-(1-&gt;2)-alpha-D-Glc-(1-&gt;3)-alpha-D-Glc-(1-&gt;3)-alpha-D-Man-(1-&gt;2)-alpha-D-Man-(1-&gt;2)-alpha-D-Man-(1-&gt;3)-[alpha-D-Man-(1-&gt;2)-alpha-D-Man-(1-&gt;3)-[alpha-D-Man-(1-&gt;2)-alpha-D-Man-(1-&gt;6)]-alpha-D-Man-(1-&gt;6)]-beta-D-Man-(1-&gt;4)-beta-D-GlcNAc-(1-&gt;4)-alpha-D-GlcNAc-diphospho-di-trans,poly-cis-dolichol + a di-trans,poly-cis-dolichyl phosphate + H(+)</text>
        <dbReference type="Rhea" id="RHEA:29543"/>
        <dbReference type="Rhea" id="RHEA-COMP:19498"/>
        <dbReference type="Rhea" id="RHEA-COMP:19502"/>
        <dbReference type="Rhea" id="RHEA-COMP:19512"/>
        <dbReference type="Rhea" id="RHEA-COMP:19522"/>
        <dbReference type="ChEBI" id="CHEBI:15378"/>
        <dbReference type="ChEBI" id="CHEBI:57525"/>
        <dbReference type="ChEBI" id="CHEBI:57683"/>
        <dbReference type="ChEBI" id="CHEBI:132522"/>
        <dbReference type="ChEBI" id="CHEBI:132523"/>
        <dbReference type="EC" id="2.4.1.256"/>
    </reaction>
    <physiologicalReaction direction="left-to-right" evidence="14">
        <dbReference type="Rhea" id="RHEA:29544"/>
    </physiologicalReaction>
</comment>
<dbReference type="EMBL" id="JAAOAM010000308">
    <property type="protein sequence ID" value="KAF5534235.1"/>
    <property type="molecule type" value="Genomic_DNA"/>
</dbReference>
<dbReference type="PANTHER" id="PTHR12989">
    <property type="entry name" value="ALPHA-1,2-GLUCOSYLTRANSFERASE ALG10"/>
    <property type="match status" value="1"/>
</dbReference>
<dbReference type="Pfam" id="PF09796">
    <property type="entry name" value="QCR10"/>
    <property type="match status" value="1"/>
</dbReference>
<evidence type="ECO:0000313" key="17">
    <source>
        <dbReference type="EMBL" id="KAF5534235.1"/>
    </source>
</evidence>
<feature type="transmembrane region" description="Helical" evidence="16">
    <location>
        <begin position="436"/>
        <end position="454"/>
    </location>
</feature>
<dbReference type="UniPathway" id="UPA00378"/>
<accession>A0A8H5MNH9</accession>
<comment type="caution">
    <text evidence="17">The sequence shown here is derived from an EMBL/GenBank/DDBJ whole genome shotgun (WGS) entry which is preliminary data.</text>
</comment>
<dbReference type="GO" id="GO:0006488">
    <property type="term" value="P:dolichol-linked oligosaccharide biosynthetic process"/>
    <property type="evidence" value="ECO:0007669"/>
    <property type="project" value="InterPro"/>
</dbReference>
<dbReference type="GO" id="GO:0006122">
    <property type="term" value="P:mitochondrial electron transport, ubiquinol to cytochrome c"/>
    <property type="evidence" value="ECO:0007669"/>
    <property type="project" value="InterPro"/>
</dbReference>